<dbReference type="Proteomes" id="UP000233837">
    <property type="component" value="Unassembled WGS sequence"/>
</dbReference>
<gene>
    <name evidence="2" type="ORF">MA16_Dca021249</name>
</gene>
<dbReference type="SUPFAM" id="SSF56672">
    <property type="entry name" value="DNA/RNA polymerases"/>
    <property type="match status" value="1"/>
</dbReference>
<feature type="domain" description="Reverse transcriptase" evidence="1">
    <location>
        <begin position="488"/>
        <end position="764"/>
    </location>
</feature>
<keyword evidence="3" id="KW-1185">Reference proteome</keyword>
<dbReference type="Gene3D" id="3.60.10.10">
    <property type="entry name" value="Endonuclease/exonuclease/phosphatase"/>
    <property type="match status" value="1"/>
</dbReference>
<dbReference type="SUPFAM" id="SSF56219">
    <property type="entry name" value="DNase I-like"/>
    <property type="match status" value="1"/>
</dbReference>
<dbReference type="InterPro" id="IPR005135">
    <property type="entry name" value="Endo/exonuclease/phosphatase"/>
</dbReference>
<dbReference type="InterPro" id="IPR036691">
    <property type="entry name" value="Endo/exonu/phosph_ase_sf"/>
</dbReference>
<dbReference type="Pfam" id="PF03372">
    <property type="entry name" value="Exo_endo_phos"/>
    <property type="match status" value="1"/>
</dbReference>
<dbReference type="InterPro" id="IPR043502">
    <property type="entry name" value="DNA/RNA_pol_sf"/>
</dbReference>
<reference evidence="2 3" key="1">
    <citation type="journal article" date="2016" name="Sci. Rep.">
        <title>The Dendrobium catenatum Lindl. genome sequence provides insights into polysaccharide synthase, floral development and adaptive evolution.</title>
        <authorList>
            <person name="Zhang G.Q."/>
            <person name="Xu Q."/>
            <person name="Bian C."/>
            <person name="Tsai W.C."/>
            <person name="Yeh C.M."/>
            <person name="Liu K.W."/>
            <person name="Yoshida K."/>
            <person name="Zhang L.S."/>
            <person name="Chang S.B."/>
            <person name="Chen F."/>
            <person name="Shi Y."/>
            <person name="Su Y.Y."/>
            <person name="Zhang Y.Q."/>
            <person name="Chen L.J."/>
            <person name="Yin Y."/>
            <person name="Lin M."/>
            <person name="Huang H."/>
            <person name="Deng H."/>
            <person name="Wang Z.W."/>
            <person name="Zhu S.L."/>
            <person name="Zhao X."/>
            <person name="Deng C."/>
            <person name="Niu S.C."/>
            <person name="Huang J."/>
            <person name="Wang M."/>
            <person name="Liu G.H."/>
            <person name="Yang H.J."/>
            <person name="Xiao X.J."/>
            <person name="Hsiao Y.Y."/>
            <person name="Wu W.L."/>
            <person name="Chen Y.Y."/>
            <person name="Mitsuda N."/>
            <person name="Ohme-Takagi M."/>
            <person name="Luo Y.B."/>
            <person name="Van de Peer Y."/>
            <person name="Liu Z.J."/>
        </authorList>
    </citation>
    <scope>NUCLEOTIDE SEQUENCE [LARGE SCALE GENOMIC DNA]</scope>
    <source>
        <tissue evidence="2">The whole plant</tissue>
    </source>
</reference>
<evidence type="ECO:0000313" key="2">
    <source>
        <dbReference type="EMBL" id="PKU67297.1"/>
    </source>
</evidence>
<protein>
    <submittedName>
        <fullName evidence="2">Putative mitochondrial protein</fullName>
    </submittedName>
</protein>
<dbReference type="PANTHER" id="PTHR31635">
    <property type="entry name" value="REVERSE TRANSCRIPTASE DOMAIN-CONTAINING PROTEIN-RELATED"/>
    <property type="match status" value="1"/>
</dbReference>
<evidence type="ECO:0000259" key="1">
    <source>
        <dbReference type="PROSITE" id="PS50878"/>
    </source>
</evidence>
<name>A0A2I0VV63_9ASPA</name>
<dbReference type="InterPro" id="IPR000477">
    <property type="entry name" value="RT_dom"/>
</dbReference>
<proteinExistence type="predicted"/>
<organism evidence="2 3">
    <name type="scientific">Dendrobium catenatum</name>
    <dbReference type="NCBI Taxonomy" id="906689"/>
    <lineage>
        <taxon>Eukaryota</taxon>
        <taxon>Viridiplantae</taxon>
        <taxon>Streptophyta</taxon>
        <taxon>Embryophyta</taxon>
        <taxon>Tracheophyta</taxon>
        <taxon>Spermatophyta</taxon>
        <taxon>Magnoliopsida</taxon>
        <taxon>Liliopsida</taxon>
        <taxon>Asparagales</taxon>
        <taxon>Orchidaceae</taxon>
        <taxon>Epidendroideae</taxon>
        <taxon>Malaxideae</taxon>
        <taxon>Dendrobiinae</taxon>
        <taxon>Dendrobium</taxon>
    </lineage>
</organism>
<evidence type="ECO:0000313" key="3">
    <source>
        <dbReference type="Proteomes" id="UP000233837"/>
    </source>
</evidence>
<dbReference type="PROSITE" id="PS50878">
    <property type="entry name" value="RT_POL"/>
    <property type="match status" value="1"/>
</dbReference>
<dbReference type="CDD" id="cd01650">
    <property type="entry name" value="RT_nLTR_like"/>
    <property type="match status" value="1"/>
</dbReference>
<sequence>MTLPNLAAWNVRGFNGPEKVNCCKQFVKSLHLDIIFLLEAKISSSSAADPWFLASHKLFHDEDSYDNFDLSNPGRIWVKWNSTAINFSPITVSSQLIHGTIFSSGTPVCDVTAVYASNSFVERQVLWNQLRSISTNISRPWTVLGDFNCCRYPTEKAGGIPLKDTNFGDFNRMIFDTALHDLSSVGYLYSWFNQRVDSPIYIKLDRVLVNDSWLANFPNSFYKVGEPFCSDHSPLILSSSAPTPHNHRFMFKNYLTSKREFCDIFLDSFAQSPKASPLYSFCQNLKNLKNKLKGQSWGNANVLKLELDSLLADQNSLLSLAHNYPHDHSIAEALHNTNLKVIDCQTSLASWTIQRAKTKWLQNGEDDLKFLYSKINIRHSYNKIKEIRTDNGSLTSHQDISNAFINHFRNLFNTQHTTQSHMAHFSPGGTVPPHLAEALVAPVTMKEIKEVIFAGPNCSAPGPDGFTFAFYKATWSTISTQIFQAINAFFNTASLPKIAKATALALVPKYPHATFIRDYRPISLCNVIYKVIAKIIANRMKEVMPYIIHNCQGGFVQNRLISDNILLASEILGDFNKCSKASYFCAKFDITKAFDMVSREFLLHRLASKGFPAKFIAWIKACITEVHFSVCINGALEGFFGSSSGLRQGCPLSPYLFSIVIDALSTSFDEAVFRQAFTGVSSGSSSITHLLYADDLLVFGKATVTNAINLQNLLHQFACSSGLYVNPSKSAILFSNGCRITSEICSILHIDKSTNPIKYLGIPIFYRKLRASDFQPLILKISNSLDGWKAKTLSLAGRVQFIKFTICSTLAYWIRGAILP</sequence>
<dbReference type="Pfam" id="PF00078">
    <property type="entry name" value="RVT_1"/>
    <property type="match status" value="1"/>
</dbReference>
<dbReference type="PANTHER" id="PTHR31635:SF196">
    <property type="entry name" value="REVERSE TRANSCRIPTASE DOMAIN-CONTAINING PROTEIN-RELATED"/>
    <property type="match status" value="1"/>
</dbReference>
<dbReference type="GO" id="GO:0003824">
    <property type="term" value="F:catalytic activity"/>
    <property type="evidence" value="ECO:0007669"/>
    <property type="project" value="InterPro"/>
</dbReference>
<accession>A0A2I0VV63</accession>
<reference evidence="2 3" key="2">
    <citation type="journal article" date="2017" name="Nature">
        <title>The Apostasia genome and the evolution of orchids.</title>
        <authorList>
            <person name="Zhang G.Q."/>
            <person name="Liu K.W."/>
            <person name="Li Z."/>
            <person name="Lohaus R."/>
            <person name="Hsiao Y.Y."/>
            <person name="Niu S.C."/>
            <person name="Wang J.Y."/>
            <person name="Lin Y.C."/>
            <person name="Xu Q."/>
            <person name="Chen L.J."/>
            <person name="Yoshida K."/>
            <person name="Fujiwara S."/>
            <person name="Wang Z.W."/>
            <person name="Zhang Y.Q."/>
            <person name="Mitsuda N."/>
            <person name="Wang M."/>
            <person name="Liu G.H."/>
            <person name="Pecoraro L."/>
            <person name="Huang H.X."/>
            <person name="Xiao X.J."/>
            <person name="Lin M."/>
            <person name="Wu X.Y."/>
            <person name="Wu W.L."/>
            <person name="Chen Y.Y."/>
            <person name="Chang S.B."/>
            <person name="Sakamoto S."/>
            <person name="Ohme-Takagi M."/>
            <person name="Yagi M."/>
            <person name="Zeng S.J."/>
            <person name="Shen C.Y."/>
            <person name="Yeh C.M."/>
            <person name="Luo Y.B."/>
            <person name="Tsai W.C."/>
            <person name="Van de Peer Y."/>
            <person name="Liu Z.J."/>
        </authorList>
    </citation>
    <scope>NUCLEOTIDE SEQUENCE [LARGE SCALE GENOMIC DNA]</scope>
    <source>
        <tissue evidence="2">The whole plant</tissue>
    </source>
</reference>
<dbReference type="EMBL" id="KZ503211">
    <property type="protein sequence ID" value="PKU67297.1"/>
    <property type="molecule type" value="Genomic_DNA"/>
</dbReference>
<dbReference type="AlphaFoldDB" id="A0A2I0VV63"/>